<dbReference type="InParanoid" id="A0A1D6Q9K9"/>
<dbReference type="EMBL" id="CM000780">
    <property type="protein sequence ID" value="AQK55056.1"/>
    <property type="molecule type" value="Genomic_DNA"/>
</dbReference>
<reference evidence="1" key="1">
    <citation type="submission" date="2015-12" db="EMBL/GenBank/DDBJ databases">
        <title>Update maize B73 reference genome by single molecule sequencing technologies.</title>
        <authorList>
            <consortium name="Maize Genome Sequencing Project"/>
            <person name="Ware D."/>
        </authorList>
    </citation>
    <scope>NUCLEOTIDE SEQUENCE</scope>
    <source>
        <tissue evidence="1">Seedling</tissue>
    </source>
</reference>
<sequence>MYISLVVHHISRWRPQVLRCRTSASLTMEALLAAWTTRVVCTHLTRRFAWR</sequence>
<proteinExistence type="predicted"/>
<accession>A0A1D6Q9K9</accession>
<organism evidence="1">
    <name type="scientific">Zea mays</name>
    <name type="common">Maize</name>
    <dbReference type="NCBI Taxonomy" id="4577"/>
    <lineage>
        <taxon>Eukaryota</taxon>
        <taxon>Viridiplantae</taxon>
        <taxon>Streptophyta</taxon>
        <taxon>Embryophyta</taxon>
        <taxon>Tracheophyta</taxon>
        <taxon>Spermatophyta</taxon>
        <taxon>Magnoliopsida</taxon>
        <taxon>Liliopsida</taxon>
        <taxon>Poales</taxon>
        <taxon>Poaceae</taxon>
        <taxon>PACMAD clade</taxon>
        <taxon>Panicoideae</taxon>
        <taxon>Andropogonodae</taxon>
        <taxon>Andropogoneae</taxon>
        <taxon>Tripsacinae</taxon>
        <taxon>Zea</taxon>
    </lineage>
</organism>
<evidence type="ECO:0000313" key="1">
    <source>
        <dbReference type="EMBL" id="AQK55056.1"/>
    </source>
</evidence>
<gene>
    <name evidence="1" type="ORF">ZEAMMB73_Zm00001d051743</name>
</gene>
<dbReference type="PaxDb" id="4577-GRMZM2G169749_P01"/>
<name>A0A1D6Q9K9_MAIZE</name>
<dbReference type="AlphaFoldDB" id="A0A1D6Q9K9"/>
<protein>
    <submittedName>
        <fullName evidence="1">Uncharacterized protein</fullName>
    </submittedName>
</protein>